<keyword evidence="2" id="KW-1185">Reference proteome</keyword>
<dbReference type="AlphaFoldDB" id="A0A3M7T731"/>
<name>A0A3M7T731_BRAPC</name>
<sequence length="49" mass="5810">MQALADCTNLNIIIHHRSIDINPIFYQCEDLFNLNSIFPFLFITFAQHR</sequence>
<accession>A0A3M7T731</accession>
<dbReference type="EMBL" id="REGN01000201">
    <property type="protein sequence ID" value="RNA43620.1"/>
    <property type="molecule type" value="Genomic_DNA"/>
</dbReference>
<organism evidence="1 2">
    <name type="scientific">Brachionus plicatilis</name>
    <name type="common">Marine rotifer</name>
    <name type="synonym">Brachionus muelleri</name>
    <dbReference type="NCBI Taxonomy" id="10195"/>
    <lineage>
        <taxon>Eukaryota</taxon>
        <taxon>Metazoa</taxon>
        <taxon>Spiralia</taxon>
        <taxon>Gnathifera</taxon>
        <taxon>Rotifera</taxon>
        <taxon>Eurotatoria</taxon>
        <taxon>Monogononta</taxon>
        <taxon>Pseudotrocha</taxon>
        <taxon>Ploima</taxon>
        <taxon>Brachionidae</taxon>
        <taxon>Brachionus</taxon>
    </lineage>
</organism>
<gene>
    <name evidence="1" type="ORF">BpHYR1_010010</name>
</gene>
<protein>
    <submittedName>
        <fullName evidence="1">Uncharacterized protein</fullName>
    </submittedName>
</protein>
<evidence type="ECO:0000313" key="2">
    <source>
        <dbReference type="Proteomes" id="UP000276133"/>
    </source>
</evidence>
<comment type="caution">
    <text evidence="1">The sequence shown here is derived from an EMBL/GenBank/DDBJ whole genome shotgun (WGS) entry which is preliminary data.</text>
</comment>
<proteinExistence type="predicted"/>
<reference evidence="1 2" key="1">
    <citation type="journal article" date="2018" name="Sci. Rep.">
        <title>Genomic signatures of local adaptation to the degree of environmental predictability in rotifers.</title>
        <authorList>
            <person name="Franch-Gras L."/>
            <person name="Hahn C."/>
            <person name="Garcia-Roger E.M."/>
            <person name="Carmona M.J."/>
            <person name="Serra M."/>
            <person name="Gomez A."/>
        </authorList>
    </citation>
    <scope>NUCLEOTIDE SEQUENCE [LARGE SCALE GENOMIC DNA]</scope>
    <source>
        <strain evidence="1">HYR1</strain>
    </source>
</reference>
<dbReference type="Proteomes" id="UP000276133">
    <property type="component" value="Unassembled WGS sequence"/>
</dbReference>
<evidence type="ECO:0000313" key="1">
    <source>
        <dbReference type="EMBL" id="RNA43620.1"/>
    </source>
</evidence>